<evidence type="ECO:0000256" key="1">
    <source>
        <dbReference type="SAM" id="MobiDB-lite"/>
    </source>
</evidence>
<dbReference type="OrthoDB" id="3027237at2759"/>
<proteinExistence type="predicted"/>
<protein>
    <submittedName>
        <fullName evidence="2">Uncharacterized protein</fullName>
    </submittedName>
</protein>
<feature type="region of interest" description="Disordered" evidence="1">
    <location>
        <begin position="1"/>
        <end position="98"/>
    </location>
</feature>
<dbReference type="EMBL" id="KL198111">
    <property type="protein sequence ID" value="KDQ07272.1"/>
    <property type="molecule type" value="Genomic_DNA"/>
</dbReference>
<reference evidence="3" key="1">
    <citation type="journal article" date="2014" name="Proc. Natl. Acad. Sci. U.S.A.">
        <title>Extensive sampling of basidiomycete genomes demonstrates inadequacy of the white-rot/brown-rot paradigm for wood decay fungi.</title>
        <authorList>
            <person name="Riley R."/>
            <person name="Salamov A.A."/>
            <person name="Brown D.W."/>
            <person name="Nagy L.G."/>
            <person name="Floudas D."/>
            <person name="Held B.W."/>
            <person name="Levasseur A."/>
            <person name="Lombard V."/>
            <person name="Morin E."/>
            <person name="Otillar R."/>
            <person name="Lindquist E.A."/>
            <person name="Sun H."/>
            <person name="LaButti K.M."/>
            <person name="Schmutz J."/>
            <person name="Jabbour D."/>
            <person name="Luo H."/>
            <person name="Baker S.E."/>
            <person name="Pisabarro A.G."/>
            <person name="Walton J.D."/>
            <person name="Blanchette R.A."/>
            <person name="Henrissat B."/>
            <person name="Martin F."/>
            <person name="Cullen D."/>
            <person name="Hibbett D.S."/>
            <person name="Grigoriev I.V."/>
        </authorList>
    </citation>
    <scope>NUCLEOTIDE SEQUENCE [LARGE SCALE GENOMIC DNA]</scope>
    <source>
        <strain evidence="3">FD-172 SS1</strain>
    </source>
</reference>
<dbReference type="Proteomes" id="UP000027195">
    <property type="component" value="Unassembled WGS sequence"/>
</dbReference>
<accession>A0A067M5Z0</accession>
<organism evidence="2 3">
    <name type="scientific">Botryobasidium botryosum (strain FD-172 SS1)</name>
    <dbReference type="NCBI Taxonomy" id="930990"/>
    <lineage>
        <taxon>Eukaryota</taxon>
        <taxon>Fungi</taxon>
        <taxon>Dikarya</taxon>
        <taxon>Basidiomycota</taxon>
        <taxon>Agaricomycotina</taxon>
        <taxon>Agaricomycetes</taxon>
        <taxon>Cantharellales</taxon>
        <taxon>Botryobasidiaceae</taxon>
        <taxon>Botryobasidium</taxon>
    </lineage>
</organism>
<gene>
    <name evidence="2" type="ORF">BOTBODRAFT_48916</name>
</gene>
<feature type="compositionally biased region" description="Acidic residues" evidence="1">
    <location>
        <begin position="123"/>
        <end position="146"/>
    </location>
</feature>
<feature type="compositionally biased region" description="Basic residues" evidence="1">
    <location>
        <begin position="1"/>
        <end position="11"/>
    </location>
</feature>
<dbReference type="HOGENOM" id="CLU_509942_0_0_1"/>
<sequence>MGTMRNKRAREAHRPSLQAPLPTPEQTTDTTDAAPVGKPTRGRAPKAIPAVPTRRSGRTQGTSTSDAAPHLITARPSGFNIRRASSTIATQDPERESAEELHVDAVMVAAKDVVSSKSVGDSVADEEEYEELDIEEIGSSSDDESEAPQHATAGKKASQPKGHKQPSQAKSAELQVELTSVLFKYPYSEDQVSYSQILLDIENVEWAVMRPRLIDRMPWKSIHITLGYQILPVGSAHRKQWLTLINESDWTMLVQSLRNAIRSERAKRGGGKDLEVVLQNRLVDTGSKKGGKNAGPTNLKPQAPGRSSFGTNAGDADIDADTQSARQTQISLTLITIRRRHACQRAQCKNGPCYVLPNGEHHKFNNAELKYWAEKVVDEGMSVDAYPLDPDDDPFVQLPPNTTGGNQVIQLPSRGNRVTQPSTRTSHNVPIDSMGSRDSMGTAVAGPPMPRHSASGSTSTTKPNYPLITNWLSEIDKDTEDRNQDGRNFSQYAPIFCDLELFRLDELGDITINDLRSAAPGKFTFGIASAILRFAKADLVILQTAAKPPRSILRRDSVDHIRQQLNYLRLQIHLVSKGLELVKEHAIPLDQSLQG</sequence>
<dbReference type="AlphaFoldDB" id="A0A067M5Z0"/>
<feature type="compositionally biased region" description="Polar residues" evidence="1">
    <location>
        <begin position="416"/>
        <end position="428"/>
    </location>
</feature>
<name>A0A067M5Z0_BOTB1</name>
<feature type="region of interest" description="Disordered" evidence="1">
    <location>
        <begin position="285"/>
        <end position="318"/>
    </location>
</feature>
<dbReference type="InParanoid" id="A0A067M5Z0"/>
<feature type="region of interest" description="Disordered" evidence="1">
    <location>
        <begin position="403"/>
        <end position="460"/>
    </location>
</feature>
<evidence type="ECO:0000313" key="3">
    <source>
        <dbReference type="Proteomes" id="UP000027195"/>
    </source>
</evidence>
<evidence type="ECO:0000313" key="2">
    <source>
        <dbReference type="EMBL" id="KDQ07272.1"/>
    </source>
</evidence>
<keyword evidence="3" id="KW-1185">Reference proteome</keyword>
<feature type="region of interest" description="Disordered" evidence="1">
    <location>
        <begin position="114"/>
        <end position="171"/>
    </location>
</feature>